<keyword evidence="4" id="KW-1185">Reference proteome</keyword>
<feature type="domain" description="Reverse transcriptase" evidence="1">
    <location>
        <begin position="433"/>
        <end position="539"/>
    </location>
</feature>
<dbReference type="Gramene" id="evm.model.03.1595">
    <property type="protein sequence ID" value="cds.evm.model.03.1595"/>
    <property type="gene ID" value="evm.TU.03.1595"/>
</dbReference>
<sequence length="558" mass="64848">MRLLSLNCRDLARDLTNQALMAWVRKQKPECVFLMETKVDKGKMEEISRRLGFTGTETHAANGLTGGICLFWSRDIKVSIMTRAYQCNEPWIVLGDLNCILNIEEKMRGNKVSSRDTRWLEELCLTSGGIDLRYKGCPFTWQNKRFNNGGLVGERLDRGTGSIDWVTELPLAGIRNFPITVSDHAPILLDTHMFKSKGFIPFRFYEARALQEWRKRNFDNLDETICNLERRLHWLQQQPICEKFCLEEQNIHLDLEETWKKKESMWRQKSREYWLKLGDRSTKFFYASAAIRRRRNKVWCSQDKEGRLRENPKEISGIINGYFTDLCTSFNPEIPNDLEKMYDNKIDEEVNRNLTSISLFEEIKEVVFNIHPLKSPGPDGLPGCFFRKYWDSVGRKVCLAIQEAFRIGEIHPRLNYTFICLILKVENSRRMDEFCPISLCNFPYKVITKILSNRLRPYMERLISPFQSAFIPGRWITESSILTQELVHKIRKKSGMGGLIAIKLDMLKASDIMEWTFILKVLKANGLDDKSCGIIMSCVTGVTYSILLNGSPLKKIKP</sequence>
<dbReference type="Pfam" id="PF03372">
    <property type="entry name" value="Exo_endo_phos"/>
    <property type="match status" value="1"/>
</dbReference>
<dbReference type="InterPro" id="IPR005135">
    <property type="entry name" value="Endo/exonuclease/phosphatase"/>
</dbReference>
<dbReference type="EnsemblPlants" id="evm.model.03.1595">
    <property type="protein sequence ID" value="cds.evm.model.03.1595"/>
    <property type="gene ID" value="evm.TU.03.1595"/>
</dbReference>
<name>A0A803P5W9_CANSA</name>
<reference evidence="3" key="2">
    <citation type="submission" date="2021-03" db="UniProtKB">
        <authorList>
            <consortium name="EnsemblPlants"/>
        </authorList>
    </citation>
    <scope>IDENTIFICATION</scope>
</reference>
<dbReference type="Gene3D" id="3.60.10.10">
    <property type="entry name" value="Endonuclease/exonuclease/phosphatase"/>
    <property type="match status" value="2"/>
</dbReference>
<feature type="domain" description="Endonuclease/exonuclease/phosphatase" evidence="2">
    <location>
        <begin position="5"/>
        <end position="158"/>
    </location>
</feature>
<dbReference type="PANTHER" id="PTHR46890:SF48">
    <property type="entry name" value="RNA-DIRECTED DNA POLYMERASE"/>
    <property type="match status" value="1"/>
</dbReference>
<dbReference type="OMA" id="ASDIMEW"/>
<dbReference type="GO" id="GO:0003824">
    <property type="term" value="F:catalytic activity"/>
    <property type="evidence" value="ECO:0007669"/>
    <property type="project" value="InterPro"/>
</dbReference>
<proteinExistence type="predicted"/>
<reference evidence="3" key="1">
    <citation type="submission" date="2018-11" db="EMBL/GenBank/DDBJ databases">
        <authorList>
            <person name="Grassa J C."/>
        </authorList>
    </citation>
    <scope>NUCLEOTIDE SEQUENCE [LARGE SCALE GENOMIC DNA]</scope>
</reference>
<evidence type="ECO:0000259" key="2">
    <source>
        <dbReference type="Pfam" id="PF03372"/>
    </source>
</evidence>
<dbReference type="AlphaFoldDB" id="A0A803P5W9"/>
<dbReference type="Proteomes" id="UP000596661">
    <property type="component" value="Chromosome 3"/>
</dbReference>
<protein>
    <recommendedName>
        <fullName evidence="5">Reverse transcriptase domain-containing protein</fullName>
    </recommendedName>
</protein>
<dbReference type="EMBL" id="UZAU01000322">
    <property type="status" value="NOT_ANNOTATED_CDS"/>
    <property type="molecule type" value="Genomic_DNA"/>
</dbReference>
<dbReference type="PANTHER" id="PTHR46890">
    <property type="entry name" value="NON-LTR RETROLELEMENT REVERSE TRANSCRIPTASE-LIKE PROTEIN-RELATED"/>
    <property type="match status" value="1"/>
</dbReference>
<evidence type="ECO:0000259" key="1">
    <source>
        <dbReference type="Pfam" id="PF00078"/>
    </source>
</evidence>
<dbReference type="InterPro" id="IPR036691">
    <property type="entry name" value="Endo/exonu/phosph_ase_sf"/>
</dbReference>
<dbReference type="Pfam" id="PF00078">
    <property type="entry name" value="RVT_1"/>
    <property type="match status" value="1"/>
</dbReference>
<evidence type="ECO:0000313" key="3">
    <source>
        <dbReference type="EnsemblPlants" id="cds.evm.model.03.1595"/>
    </source>
</evidence>
<organism evidence="3 4">
    <name type="scientific">Cannabis sativa</name>
    <name type="common">Hemp</name>
    <name type="synonym">Marijuana</name>
    <dbReference type="NCBI Taxonomy" id="3483"/>
    <lineage>
        <taxon>Eukaryota</taxon>
        <taxon>Viridiplantae</taxon>
        <taxon>Streptophyta</taxon>
        <taxon>Embryophyta</taxon>
        <taxon>Tracheophyta</taxon>
        <taxon>Spermatophyta</taxon>
        <taxon>Magnoliopsida</taxon>
        <taxon>eudicotyledons</taxon>
        <taxon>Gunneridae</taxon>
        <taxon>Pentapetalae</taxon>
        <taxon>rosids</taxon>
        <taxon>fabids</taxon>
        <taxon>Rosales</taxon>
        <taxon>Cannabaceae</taxon>
        <taxon>Cannabis</taxon>
    </lineage>
</organism>
<dbReference type="InterPro" id="IPR000477">
    <property type="entry name" value="RT_dom"/>
</dbReference>
<evidence type="ECO:0008006" key="5">
    <source>
        <dbReference type="Google" id="ProtNLM"/>
    </source>
</evidence>
<dbReference type="InterPro" id="IPR052343">
    <property type="entry name" value="Retrotransposon-Effector_Assoc"/>
</dbReference>
<dbReference type="SUPFAM" id="SSF56219">
    <property type="entry name" value="DNase I-like"/>
    <property type="match status" value="1"/>
</dbReference>
<evidence type="ECO:0000313" key="4">
    <source>
        <dbReference type="Proteomes" id="UP000596661"/>
    </source>
</evidence>
<accession>A0A803P5W9</accession>